<protein>
    <recommendedName>
        <fullName evidence="3">AbrB family transcriptional regulator</fullName>
    </recommendedName>
</protein>
<dbReference type="EMBL" id="JANFZH010000062">
    <property type="protein sequence ID" value="MCQ4841653.1"/>
    <property type="molecule type" value="Genomic_DNA"/>
</dbReference>
<evidence type="ECO:0008006" key="3">
    <source>
        <dbReference type="Google" id="ProtNLM"/>
    </source>
</evidence>
<evidence type="ECO:0000313" key="2">
    <source>
        <dbReference type="Proteomes" id="UP001524473"/>
    </source>
</evidence>
<proteinExistence type="predicted"/>
<organism evidence="1 2">
    <name type="scientific">Neglectibacter timonensis</name>
    <dbReference type="NCBI Taxonomy" id="1776382"/>
    <lineage>
        <taxon>Bacteria</taxon>
        <taxon>Bacillati</taxon>
        <taxon>Bacillota</taxon>
        <taxon>Clostridia</taxon>
        <taxon>Eubacteriales</taxon>
        <taxon>Oscillospiraceae</taxon>
        <taxon>Neglectibacter</taxon>
    </lineage>
</organism>
<reference evidence="1 2" key="1">
    <citation type="submission" date="2022-06" db="EMBL/GenBank/DDBJ databases">
        <title>Isolation of gut microbiota from human fecal samples.</title>
        <authorList>
            <person name="Pamer E.G."/>
            <person name="Barat B."/>
            <person name="Waligurski E."/>
            <person name="Medina S."/>
            <person name="Paddock L."/>
            <person name="Mostad J."/>
        </authorList>
    </citation>
    <scope>NUCLEOTIDE SEQUENCE [LARGE SCALE GENOMIC DNA]</scope>
    <source>
        <strain evidence="1 2">DFI.9.73</strain>
    </source>
</reference>
<evidence type="ECO:0000313" key="1">
    <source>
        <dbReference type="EMBL" id="MCQ4841653.1"/>
    </source>
</evidence>
<name>A0ABT1S401_9FIRM</name>
<keyword evidence="2" id="KW-1185">Reference proteome</keyword>
<accession>A0ABT1S401</accession>
<dbReference type="Proteomes" id="UP001524473">
    <property type="component" value="Unassembled WGS sequence"/>
</dbReference>
<gene>
    <name evidence="1" type="ORF">NE695_17215</name>
</gene>
<sequence length="146" mass="16159">MNISEIKQKVNDKGALQISASVMQEMGLSAGDEVYVAYLTEDGARSLYCELYLSPHPFDESDPEPDIKIPSTLLEQANICAEDEIRIVCLDGVILIHRDSSFSFDEMNELLNSLGIAAKLTEGLDSDPQIAIEQLEKQIQLLQEGE</sequence>
<comment type="caution">
    <text evidence="1">The sequence shown here is derived from an EMBL/GenBank/DDBJ whole genome shotgun (WGS) entry which is preliminary data.</text>
</comment>
<dbReference type="RefSeq" id="WP_256192393.1">
    <property type="nucleotide sequence ID" value="NZ_JANFZG010000063.1"/>
</dbReference>